<dbReference type="KEGG" id="cace:CACET_c03540"/>
<evidence type="ECO:0000256" key="3">
    <source>
        <dbReference type="ARBA" id="ARBA00022763"/>
    </source>
</evidence>
<sequence length="294" mass="34006">MQLNILYKDDEIIVKNILDFDPKHIFECGQCFRWERESDGSYTGVAFKKVLNVKKVGEDVVFRYTTKEDFMEIWMDYFDLNTDYSEIKRKLSKDDAVMKEAVTFGKGIRILRQEPWETLVSFILSANNNIPRIKKSIELLCEGHGEYLGEFYGKKRYAFPDPQTIAKLTIEEIAACNTGYRASYLAKTASVVASMPTALERIKNLDATDCQKELMNYSGVGPKVAQCILFFCMGKMEAFPVDVWIKRVMEHFYFSQETAIPKIQEFAKERYGGYAGFAQQYLFYYARELGLGKK</sequence>
<dbReference type="Gene3D" id="1.10.340.30">
    <property type="entry name" value="Hypothetical protein, domain 2"/>
    <property type="match status" value="1"/>
</dbReference>
<dbReference type="Gene3D" id="3.30.310.260">
    <property type="match status" value="1"/>
</dbReference>
<dbReference type="InterPro" id="IPR012904">
    <property type="entry name" value="OGG_N"/>
</dbReference>
<keyword evidence="5" id="KW-0234">DNA repair</keyword>
<dbReference type="InterPro" id="IPR052054">
    <property type="entry name" value="Oxidative_DNA_repair_enzyme"/>
</dbReference>
<comment type="similarity">
    <text evidence="1">Belongs to the type-1 OGG1 family.</text>
</comment>
<evidence type="ECO:0000256" key="1">
    <source>
        <dbReference type="ARBA" id="ARBA00010679"/>
    </source>
</evidence>
<keyword evidence="11" id="KW-1185">Reference proteome</keyword>
<evidence type="ECO:0000256" key="6">
    <source>
        <dbReference type="ARBA" id="ARBA00023239"/>
    </source>
</evidence>
<dbReference type="PANTHER" id="PTHR10242">
    <property type="entry name" value="8-OXOGUANINE DNA GLYCOSYLASE"/>
    <property type="match status" value="1"/>
</dbReference>
<name>A0A0D8IF65_9CLOT</name>
<evidence type="ECO:0000313" key="11">
    <source>
        <dbReference type="Proteomes" id="UP000035704"/>
    </source>
</evidence>
<dbReference type="GO" id="GO:0006284">
    <property type="term" value="P:base-excision repair"/>
    <property type="evidence" value="ECO:0007669"/>
    <property type="project" value="InterPro"/>
</dbReference>
<keyword evidence="4 10" id="KW-0378">Hydrolase</keyword>
<dbReference type="GO" id="GO:0003684">
    <property type="term" value="F:damaged DNA binding"/>
    <property type="evidence" value="ECO:0007669"/>
    <property type="project" value="InterPro"/>
</dbReference>
<evidence type="ECO:0000256" key="9">
    <source>
        <dbReference type="ARBA" id="ARBA00044632"/>
    </source>
</evidence>
<keyword evidence="3" id="KW-0227">DNA damage</keyword>
<comment type="catalytic activity">
    <reaction evidence="9">
        <text>2'-deoxyribonucleotide-(2'-deoxyribose 5'-phosphate)-2'-deoxyribonucleotide-DNA = a 3'-end 2'-deoxyribonucleotide-(2,3-dehydro-2,3-deoxyribose 5'-phosphate)-DNA + a 5'-end 5'-phospho-2'-deoxyribonucleoside-DNA + H(+)</text>
        <dbReference type="Rhea" id="RHEA:66592"/>
        <dbReference type="Rhea" id="RHEA-COMP:13180"/>
        <dbReference type="Rhea" id="RHEA-COMP:16897"/>
        <dbReference type="Rhea" id="RHEA-COMP:17067"/>
        <dbReference type="ChEBI" id="CHEBI:15378"/>
        <dbReference type="ChEBI" id="CHEBI:136412"/>
        <dbReference type="ChEBI" id="CHEBI:157695"/>
        <dbReference type="ChEBI" id="CHEBI:167181"/>
        <dbReference type="EC" id="4.2.99.18"/>
    </reaction>
</comment>
<evidence type="ECO:0000256" key="8">
    <source>
        <dbReference type="ARBA" id="ARBA00023295"/>
    </source>
</evidence>
<dbReference type="InterPro" id="IPR003265">
    <property type="entry name" value="HhH-GPD_domain"/>
</dbReference>
<evidence type="ECO:0000313" key="10">
    <source>
        <dbReference type="EMBL" id="AKL93870.1"/>
    </source>
</evidence>
<keyword evidence="6 10" id="KW-0456">Lyase</keyword>
<gene>
    <name evidence="10" type="ORF">CACET_c03540</name>
</gene>
<dbReference type="STRING" id="84022.CACET_c03540"/>
<accession>A0A0D8IF65</accession>
<dbReference type="PATRIC" id="fig|84022.5.peg.1741"/>
<evidence type="ECO:0000256" key="5">
    <source>
        <dbReference type="ARBA" id="ARBA00023204"/>
    </source>
</evidence>
<dbReference type="AlphaFoldDB" id="A0A0D8IF65"/>
<dbReference type="PANTHER" id="PTHR10242:SF2">
    <property type="entry name" value="N-GLYCOSYLASE_DNA LYASE"/>
    <property type="match status" value="1"/>
</dbReference>
<dbReference type="SUPFAM" id="SSF48150">
    <property type="entry name" value="DNA-glycosylase"/>
    <property type="match status" value="1"/>
</dbReference>
<dbReference type="Proteomes" id="UP000035704">
    <property type="component" value="Chromosome"/>
</dbReference>
<dbReference type="SUPFAM" id="SSF55945">
    <property type="entry name" value="TATA-box binding protein-like"/>
    <property type="match status" value="1"/>
</dbReference>
<protein>
    <recommendedName>
        <fullName evidence="2">DNA-(apurinic or apyrimidinic site) lyase</fullName>
        <ecNumber evidence="2">4.2.99.18</ecNumber>
    </recommendedName>
</protein>
<reference evidence="10 11" key="1">
    <citation type="submission" date="2014-10" db="EMBL/GenBank/DDBJ databases">
        <title>Genome sequence of Clostridium aceticum DSM 1496.</title>
        <authorList>
            <person name="Poehlein A."/>
            <person name="Schiel-Bengelsdorf B."/>
            <person name="Gottschalk G."/>
            <person name="Duerre P."/>
            <person name="Daniel R."/>
        </authorList>
    </citation>
    <scope>NUCLEOTIDE SEQUENCE [LARGE SCALE GENOMIC DNA]</scope>
    <source>
        <strain evidence="10 11">DSM 1496</strain>
    </source>
</reference>
<evidence type="ECO:0000256" key="2">
    <source>
        <dbReference type="ARBA" id="ARBA00012720"/>
    </source>
</evidence>
<dbReference type="OrthoDB" id="9798522at2"/>
<dbReference type="InterPro" id="IPR023170">
    <property type="entry name" value="HhH_base_excis_C"/>
</dbReference>
<dbReference type="CDD" id="cd00056">
    <property type="entry name" value="ENDO3c"/>
    <property type="match status" value="1"/>
</dbReference>
<dbReference type="EC" id="4.2.99.18" evidence="2"/>
<dbReference type="GO" id="GO:0006289">
    <property type="term" value="P:nucleotide-excision repair"/>
    <property type="evidence" value="ECO:0007669"/>
    <property type="project" value="InterPro"/>
</dbReference>
<dbReference type="SMART" id="SM00478">
    <property type="entry name" value="ENDO3c"/>
    <property type="match status" value="1"/>
</dbReference>
<proteinExistence type="inferred from homology"/>
<organism evidence="10 11">
    <name type="scientific">Clostridium aceticum</name>
    <dbReference type="NCBI Taxonomy" id="84022"/>
    <lineage>
        <taxon>Bacteria</taxon>
        <taxon>Bacillati</taxon>
        <taxon>Bacillota</taxon>
        <taxon>Clostridia</taxon>
        <taxon>Eubacteriales</taxon>
        <taxon>Clostridiaceae</taxon>
        <taxon>Clostridium</taxon>
    </lineage>
</organism>
<dbReference type="GO" id="GO:0008534">
    <property type="term" value="F:oxidized purine nucleobase lesion DNA N-glycosylase activity"/>
    <property type="evidence" value="ECO:0007669"/>
    <property type="project" value="InterPro"/>
</dbReference>
<dbReference type="GO" id="GO:0140078">
    <property type="term" value="F:class I DNA-(apurinic or apyrimidinic site) endonuclease activity"/>
    <property type="evidence" value="ECO:0007669"/>
    <property type="project" value="UniProtKB-EC"/>
</dbReference>
<dbReference type="RefSeq" id="WP_044823245.1">
    <property type="nucleotide sequence ID" value="NZ_CP009687.1"/>
</dbReference>
<keyword evidence="8 10" id="KW-0326">Glycosidase</keyword>
<dbReference type="Pfam" id="PF00730">
    <property type="entry name" value="HhH-GPD"/>
    <property type="match status" value="1"/>
</dbReference>
<evidence type="ECO:0000256" key="4">
    <source>
        <dbReference type="ARBA" id="ARBA00022801"/>
    </source>
</evidence>
<dbReference type="Pfam" id="PF07934">
    <property type="entry name" value="OGG_N"/>
    <property type="match status" value="1"/>
</dbReference>
<keyword evidence="7" id="KW-0511">Multifunctional enzyme</keyword>
<dbReference type="InterPro" id="IPR011257">
    <property type="entry name" value="DNA_glycosylase"/>
</dbReference>
<dbReference type="Gene3D" id="1.10.1670.10">
    <property type="entry name" value="Helix-hairpin-Helix base-excision DNA repair enzymes (C-terminal)"/>
    <property type="match status" value="1"/>
</dbReference>
<evidence type="ECO:0000256" key="7">
    <source>
        <dbReference type="ARBA" id="ARBA00023268"/>
    </source>
</evidence>
<dbReference type="EMBL" id="CP009687">
    <property type="protein sequence ID" value="AKL93870.1"/>
    <property type="molecule type" value="Genomic_DNA"/>
</dbReference>